<reference evidence="7" key="1">
    <citation type="journal article" date="2020" name="Stud. Mycol.">
        <title>101 Dothideomycetes genomes: a test case for predicting lifestyles and emergence of pathogens.</title>
        <authorList>
            <person name="Haridas S."/>
            <person name="Albert R."/>
            <person name="Binder M."/>
            <person name="Bloem J."/>
            <person name="Labutti K."/>
            <person name="Salamov A."/>
            <person name="Andreopoulos B."/>
            <person name="Baker S."/>
            <person name="Barry K."/>
            <person name="Bills G."/>
            <person name="Bluhm B."/>
            <person name="Cannon C."/>
            <person name="Castanera R."/>
            <person name="Culley D."/>
            <person name="Daum C."/>
            <person name="Ezra D."/>
            <person name="Gonzalez J."/>
            <person name="Henrissat B."/>
            <person name="Kuo A."/>
            <person name="Liang C."/>
            <person name="Lipzen A."/>
            <person name="Lutzoni F."/>
            <person name="Magnuson J."/>
            <person name="Mondo S."/>
            <person name="Nolan M."/>
            <person name="Ohm R."/>
            <person name="Pangilinan J."/>
            <person name="Park H.-J."/>
            <person name="Ramirez L."/>
            <person name="Alfaro M."/>
            <person name="Sun H."/>
            <person name="Tritt A."/>
            <person name="Yoshinaga Y."/>
            <person name="Zwiers L.-H."/>
            <person name="Turgeon B."/>
            <person name="Goodwin S."/>
            <person name="Spatafora J."/>
            <person name="Crous P."/>
            <person name="Grigoriev I."/>
        </authorList>
    </citation>
    <scope>NUCLEOTIDE SEQUENCE</scope>
    <source>
        <strain evidence="7">CBS 627.86</strain>
    </source>
</reference>
<feature type="transmembrane region" description="Helical" evidence="5">
    <location>
        <begin position="189"/>
        <end position="206"/>
    </location>
</feature>
<evidence type="ECO:0000313" key="8">
    <source>
        <dbReference type="Proteomes" id="UP000799770"/>
    </source>
</evidence>
<dbReference type="InterPro" id="IPR011701">
    <property type="entry name" value="MFS"/>
</dbReference>
<organism evidence="7 8">
    <name type="scientific">Lophiotrema nucula</name>
    <dbReference type="NCBI Taxonomy" id="690887"/>
    <lineage>
        <taxon>Eukaryota</taxon>
        <taxon>Fungi</taxon>
        <taxon>Dikarya</taxon>
        <taxon>Ascomycota</taxon>
        <taxon>Pezizomycotina</taxon>
        <taxon>Dothideomycetes</taxon>
        <taxon>Pleosporomycetidae</taxon>
        <taxon>Pleosporales</taxon>
        <taxon>Lophiotremataceae</taxon>
        <taxon>Lophiotrema</taxon>
    </lineage>
</organism>
<evidence type="ECO:0000256" key="3">
    <source>
        <dbReference type="ARBA" id="ARBA00022989"/>
    </source>
</evidence>
<feature type="domain" description="Major facilitator superfamily (MFS) profile" evidence="6">
    <location>
        <begin position="1"/>
        <end position="488"/>
    </location>
</feature>
<feature type="transmembrane region" description="Helical" evidence="5">
    <location>
        <begin position="148"/>
        <end position="168"/>
    </location>
</feature>
<name>A0A6A5YIR9_9PLEO</name>
<feature type="transmembrane region" description="Helical" evidence="5">
    <location>
        <begin position="120"/>
        <end position="142"/>
    </location>
</feature>
<dbReference type="GO" id="GO:0022857">
    <property type="term" value="F:transmembrane transporter activity"/>
    <property type="evidence" value="ECO:0007669"/>
    <property type="project" value="InterPro"/>
</dbReference>
<dbReference type="Proteomes" id="UP000799770">
    <property type="component" value="Unassembled WGS sequence"/>
</dbReference>
<keyword evidence="8" id="KW-1185">Reference proteome</keyword>
<evidence type="ECO:0000256" key="5">
    <source>
        <dbReference type="SAM" id="Phobius"/>
    </source>
</evidence>
<feature type="transmembrane region" description="Helical" evidence="5">
    <location>
        <begin position="33"/>
        <end position="51"/>
    </location>
</feature>
<evidence type="ECO:0000256" key="2">
    <source>
        <dbReference type="ARBA" id="ARBA00022692"/>
    </source>
</evidence>
<feature type="transmembrane region" description="Helical" evidence="5">
    <location>
        <begin position="63"/>
        <end position="84"/>
    </location>
</feature>
<dbReference type="EMBL" id="ML977357">
    <property type="protein sequence ID" value="KAF2106986.1"/>
    <property type="molecule type" value="Genomic_DNA"/>
</dbReference>
<dbReference type="PROSITE" id="PS50850">
    <property type="entry name" value="MFS"/>
    <property type="match status" value="1"/>
</dbReference>
<dbReference type="AlphaFoldDB" id="A0A6A5YIR9"/>
<evidence type="ECO:0000259" key="6">
    <source>
        <dbReference type="PROSITE" id="PS50850"/>
    </source>
</evidence>
<dbReference type="InterPro" id="IPR020846">
    <property type="entry name" value="MFS_dom"/>
</dbReference>
<dbReference type="Gene3D" id="1.20.1250.20">
    <property type="entry name" value="MFS general substrate transporter like domains"/>
    <property type="match status" value="1"/>
</dbReference>
<feature type="transmembrane region" description="Helical" evidence="5">
    <location>
        <begin position="261"/>
        <end position="283"/>
    </location>
</feature>
<keyword evidence="3 5" id="KW-1133">Transmembrane helix</keyword>
<keyword evidence="2 5" id="KW-0812">Transmembrane</keyword>
<comment type="subcellular location">
    <subcellularLocation>
        <location evidence="1">Membrane</location>
        <topology evidence="1">Multi-pass membrane protein</topology>
    </subcellularLocation>
</comment>
<dbReference type="PANTHER" id="PTHR23501">
    <property type="entry name" value="MAJOR FACILITATOR SUPERFAMILY"/>
    <property type="match status" value="1"/>
</dbReference>
<protein>
    <submittedName>
        <fullName evidence="7">Putative MFS multidrug transporter</fullName>
    </submittedName>
</protein>
<accession>A0A6A5YIR9</accession>
<feature type="transmembrane region" description="Helical" evidence="5">
    <location>
        <begin position="218"/>
        <end position="240"/>
    </location>
</feature>
<keyword evidence="4 5" id="KW-0472">Membrane</keyword>
<dbReference type="InterPro" id="IPR036259">
    <property type="entry name" value="MFS_trans_sf"/>
</dbReference>
<proteinExistence type="predicted"/>
<dbReference type="OrthoDB" id="440553at2759"/>
<feature type="transmembrane region" description="Helical" evidence="5">
    <location>
        <begin position="90"/>
        <end position="108"/>
    </location>
</feature>
<dbReference type="GO" id="GO:0005886">
    <property type="term" value="C:plasma membrane"/>
    <property type="evidence" value="ECO:0007669"/>
    <property type="project" value="TreeGrafter"/>
</dbReference>
<dbReference type="PANTHER" id="PTHR23501:SF43">
    <property type="entry name" value="MULTIDRUG TRANSPORTER, PUTATIVE (AFU_ORTHOLOGUE AFUA_6G03040)-RELATED"/>
    <property type="match status" value="1"/>
</dbReference>
<dbReference type="Pfam" id="PF07690">
    <property type="entry name" value="MFS_1"/>
    <property type="match status" value="1"/>
</dbReference>
<gene>
    <name evidence="7" type="ORF">BDV96DRAFT_589949</name>
</gene>
<evidence type="ECO:0000256" key="4">
    <source>
        <dbReference type="ARBA" id="ARBA00023136"/>
    </source>
</evidence>
<feature type="transmembrane region" description="Helical" evidence="5">
    <location>
        <begin position="360"/>
        <end position="381"/>
    </location>
</feature>
<evidence type="ECO:0000313" key="7">
    <source>
        <dbReference type="EMBL" id="KAF2106986.1"/>
    </source>
</evidence>
<evidence type="ECO:0000256" key="1">
    <source>
        <dbReference type="ARBA" id="ARBA00004141"/>
    </source>
</evidence>
<dbReference type="SUPFAM" id="SSF103473">
    <property type="entry name" value="MFS general substrate transporter"/>
    <property type="match status" value="1"/>
</dbReference>
<sequence length="496" mass="53070">MCLGLFLASLESTIVSTSLLSITNDLNGFRKASWVVAAYLLTYTGFLVVMAKLSDTFGRKATIVFCLSLFILFSIGCGFAQTIVQLIVCRAFQGIGGGGISTLTFVILPENISPADYPTYAAVVSSTLAFSSLLGPVLGGVICDNATWRWVFFLNAPAGAVALILILITLPGRPRSDESMLSKLKRVDYLGAFLVLSATVLFVTALEQGGTGYSWKSALVLSLLIISIFLGSGCLFWSWYIEHASKPQEPMLAWSLLTDRFSAGIFLNTFFLGSVFLSAIVVLPQQFQVVYQDTPARAGYRLLCVTLISPLFTGVAGFCMQKKQVPPFYILLAAQSLALLGCGLASSVPESARSYRGAEYACQAIMGAGFGLGLSTAIMAAPLAFSKKDMAVGIGTTNQMRGLGSSIGVSVCANILSRTLTSKLSGELSSTQMKGLLGSAEAIKMIPAELQEQVRQAFAESFTRQMQALCGLAGAGLLATLIMVERRPRYQEREEE</sequence>
<feature type="transmembrane region" description="Helical" evidence="5">
    <location>
        <begin position="327"/>
        <end position="348"/>
    </location>
</feature>